<proteinExistence type="predicted"/>
<dbReference type="AlphaFoldDB" id="T1C6G2"/>
<dbReference type="GO" id="GO:0006508">
    <property type="term" value="P:proteolysis"/>
    <property type="evidence" value="ECO:0007669"/>
    <property type="project" value="TreeGrafter"/>
</dbReference>
<comment type="caution">
    <text evidence="2">The sequence shown here is derived from an EMBL/GenBank/DDBJ whole genome shotgun (WGS) entry which is preliminary data.</text>
</comment>
<gene>
    <name evidence="2" type="ORF">B2A_03141</name>
</gene>
<dbReference type="GO" id="GO:0030163">
    <property type="term" value="P:protein catabolic process"/>
    <property type="evidence" value="ECO:0007669"/>
    <property type="project" value="TreeGrafter"/>
</dbReference>
<organism evidence="2">
    <name type="scientific">mine drainage metagenome</name>
    <dbReference type="NCBI Taxonomy" id="410659"/>
    <lineage>
        <taxon>unclassified sequences</taxon>
        <taxon>metagenomes</taxon>
        <taxon>ecological metagenomes</taxon>
    </lineage>
</organism>
<sequence length="126" mass="13621">MPRLLKHDVQVTQAPADGGNILVKILIDWVPLLLIFGALFWFMRQMQSGGGGRGAMSFGRSRAKLQGEDQVKVTFADVAGCEEAKDDLRELVDFLKDPAKFQKLGGRIPRGVLLAGSPGTGKTLLA</sequence>
<feature type="non-terminal residue" evidence="2">
    <location>
        <position position="126"/>
    </location>
</feature>
<keyword evidence="2" id="KW-0131">Cell cycle</keyword>
<evidence type="ECO:0000313" key="2">
    <source>
        <dbReference type="EMBL" id="EQD61680.1"/>
    </source>
</evidence>
<reference evidence="2" key="2">
    <citation type="journal article" date="2014" name="ISME J.">
        <title>Microbial stratification in low pH oxic and suboxic macroscopic growths along an acid mine drainage.</title>
        <authorList>
            <person name="Mendez-Garcia C."/>
            <person name="Mesa V."/>
            <person name="Sprenger R.R."/>
            <person name="Richter M."/>
            <person name="Diez M.S."/>
            <person name="Solano J."/>
            <person name="Bargiela R."/>
            <person name="Golyshina O.V."/>
            <person name="Manteca A."/>
            <person name="Ramos J.L."/>
            <person name="Gallego J.R."/>
            <person name="Llorente I."/>
            <person name="Martins Dos Santos V.A."/>
            <person name="Jensen O.N."/>
            <person name="Pelaez A.I."/>
            <person name="Sanchez J."/>
            <person name="Ferrer M."/>
        </authorList>
    </citation>
    <scope>NUCLEOTIDE SEQUENCE</scope>
</reference>
<evidence type="ECO:0000256" key="1">
    <source>
        <dbReference type="SAM" id="Phobius"/>
    </source>
</evidence>
<feature type="transmembrane region" description="Helical" evidence="1">
    <location>
        <begin position="21"/>
        <end position="43"/>
    </location>
</feature>
<dbReference type="PANTHER" id="PTHR23076">
    <property type="entry name" value="METALLOPROTEASE M41 FTSH"/>
    <property type="match status" value="1"/>
</dbReference>
<protein>
    <submittedName>
        <fullName evidence="2">Cell division protein FtsH</fullName>
    </submittedName>
</protein>
<dbReference type="SUPFAM" id="SSF52540">
    <property type="entry name" value="P-loop containing nucleoside triphosphate hydrolases"/>
    <property type="match status" value="1"/>
</dbReference>
<dbReference type="GO" id="GO:0005886">
    <property type="term" value="C:plasma membrane"/>
    <property type="evidence" value="ECO:0007669"/>
    <property type="project" value="TreeGrafter"/>
</dbReference>
<keyword evidence="1" id="KW-1133">Transmembrane helix</keyword>
<accession>T1C6G2</accession>
<dbReference type="EMBL" id="AUZZ01002107">
    <property type="protein sequence ID" value="EQD61680.1"/>
    <property type="molecule type" value="Genomic_DNA"/>
</dbReference>
<dbReference type="InterPro" id="IPR027417">
    <property type="entry name" value="P-loop_NTPase"/>
</dbReference>
<dbReference type="Gene3D" id="3.40.50.300">
    <property type="entry name" value="P-loop containing nucleotide triphosphate hydrolases"/>
    <property type="match status" value="1"/>
</dbReference>
<name>T1C6G2_9ZZZZ</name>
<dbReference type="PANTHER" id="PTHR23076:SF97">
    <property type="entry name" value="ATP-DEPENDENT ZINC METALLOPROTEASE YME1L1"/>
    <property type="match status" value="1"/>
</dbReference>
<dbReference type="GO" id="GO:0051301">
    <property type="term" value="P:cell division"/>
    <property type="evidence" value="ECO:0007669"/>
    <property type="project" value="UniProtKB-KW"/>
</dbReference>
<reference evidence="2" key="1">
    <citation type="submission" date="2013-08" db="EMBL/GenBank/DDBJ databases">
        <authorList>
            <person name="Mendez C."/>
            <person name="Richter M."/>
            <person name="Ferrer M."/>
            <person name="Sanchez J."/>
        </authorList>
    </citation>
    <scope>NUCLEOTIDE SEQUENCE</scope>
</reference>
<keyword evidence="2" id="KW-0132">Cell division</keyword>
<keyword evidence="1" id="KW-0472">Membrane</keyword>
<dbReference type="GO" id="GO:0004176">
    <property type="term" value="F:ATP-dependent peptidase activity"/>
    <property type="evidence" value="ECO:0007669"/>
    <property type="project" value="TreeGrafter"/>
</dbReference>
<keyword evidence="1" id="KW-0812">Transmembrane</keyword>